<protein>
    <submittedName>
        <fullName evidence="1">Uncharacterized protein</fullName>
    </submittedName>
</protein>
<dbReference type="Proteomes" id="UP001237823">
    <property type="component" value="Unassembled WGS sequence"/>
</dbReference>
<gene>
    <name evidence="1" type="ORF">QUG92_01875</name>
</gene>
<reference evidence="1 2" key="1">
    <citation type="submission" date="2023-06" db="EMBL/GenBank/DDBJ databases">
        <authorList>
            <person name="Feng G."/>
            <person name="Li J."/>
            <person name="Zhu H."/>
        </authorList>
    </citation>
    <scope>NUCLEOTIDE SEQUENCE [LARGE SCALE GENOMIC DNA]</scope>
    <source>
        <strain evidence="1 2">RHCKG23</strain>
    </source>
</reference>
<name>A0ABT7T2M9_9MICO</name>
<accession>A0ABT7T2M9</accession>
<keyword evidence="2" id="KW-1185">Reference proteome</keyword>
<comment type="caution">
    <text evidence="1">The sequence shown here is derived from an EMBL/GenBank/DDBJ whole genome shotgun (WGS) entry which is preliminary data.</text>
</comment>
<dbReference type="RefSeq" id="WP_289457472.1">
    <property type="nucleotide sequence ID" value="NZ_JAUCML010000001.1"/>
</dbReference>
<organism evidence="1 2">
    <name type="scientific">Curtobacterium citri</name>
    <dbReference type="NCBI Taxonomy" id="3055139"/>
    <lineage>
        <taxon>Bacteria</taxon>
        <taxon>Bacillati</taxon>
        <taxon>Actinomycetota</taxon>
        <taxon>Actinomycetes</taxon>
        <taxon>Micrococcales</taxon>
        <taxon>Microbacteriaceae</taxon>
        <taxon>Curtobacterium</taxon>
    </lineage>
</organism>
<sequence>MDDIDATRELSSAEAAGVPFRWMEQPSNDVNTACIYETIHGWRVSTTDERATEESVHDYVDRRAAVDDFVSRVQGLVRYGELRKRLLGR</sequence>
<dbReference type="EMBL" id="JAUCML010000001">
    <property type="protein sequence ID" value="MDM7883841.1"/>
    <property type="molecule type" value="Genomic_DNA"/>
</dbReference>
<evidence type="ECO:0000313" key="1">
    <source>
        <dbReference type="EMBL" id="MDM7883841.1"/>
    </source>
</evidence>
<proteinExistence type="predicted"/>
<evidence type="ECO:0000313" key="2">
    <source>
        <dbReference type="Proteomes" id="UP001237823"/>
    </source>
</evidence>